<sequence>MKRYGIITAMFLLLSTTFATYVMAQDKKVETNDFCQQHPHLWDSEGRITLEGHKMLYLQQPDWWFDSKSKKWREWPSQKPQWSLEEHHNLNTDGPDWWYDSQNNVWKEWPNNHHETLECHKKIYLSGPQWWFDSKTKEWKPWPK</sequence>
<protein>
    <submittedName>
        <fullName evidence="2">Uncharacterized protein</fullName>
    </submittedName>
</protein>
<feature type="signal peptide" evidence="1">
    <location>
        <begin position="1"/>
        <end position="24"/>
    </location>
</feature>
<reference evidence="2 3" key="1">
    <citation type="submission" date="2023-01" db="EMBL/GenBank/DDBJ databases">
        <title>Cultivation and genomic characterization of new, ubiquitous marine nitrite-oxidizing bacteria from the Nitrospirales.</title>
        <authorList>
            <person name="Mueller A.J."/>
            <person name="Daebeler A."/>
            <person name="Herbold C.W."/>
            <person name="Kirkegaard R.H."/>
            <person name="Daims H."/>
        </authorList>
    </citation>
    <scope>NUCLEOTIDE SEQUENCE [LARGE SCALE GENOMIC DNA]</scope>
    <source>
        <strain evidence="2 3">VA</strain>
    </source>
</reference>
<dbReference type="EMBL" id="CP116967">
    <property type="protein sequence ID" value="WNM57843.1"/>
    <property type="molecule type" value="Genomic_DNA"/>
</dbReference>
<dbReference type="Proteomes" id="UP001302719">
    <property type="component" value="Chromosome"/>
</dbReference>
<dbReference type="RefSeq" id="WP_312642836.1">
    <property type="nucleotide sequence ID" value="NZ_CP116967.1"/>
</dbReference>
<dbReference type="KEGG" id="nall:PP769_18005"/>
<name>A0AA96GFF3_9BACT</name>
<proteinExistence type="predicted"/>
<organism evidence="2 3">
    <name type="scientific">Candidatus Nitrospira allomarina</name>
    <dbReference type="NCBI Taxonomy" id="3020900"/>
    <lineage>
        <taxon>Bacteria</taxon>
        <taxon>Pseudomonadati</taxon>
        <taxon>Nitrospirota</taxon>
        <taxon>Nitrospiria</taxon>
        <taxon>Nitrospirales</taxon>
        <taxon>Nitrospiraceae</taxon>
        <taxon>Nitrospira</taxon>
    </lineage>
</organism>
<gene>
    <name evidence="2" type="ORF">PP769_18005</name>
</gene>
<keyword evidence="1" id="KW-0732">Signal</keyword>
<evidence type="ECO:0000256" key="1">
    <source>
        <dbReference type="SAM" id="SignalP"/>
    </source>
</evidence>
<evidence type="ECO:0000313" key="3">
    <source>
        <dbReference type="Proteomes" id="UP001302719"/>
    </source>
</evidence>
<evidence type="ECO:0000313" key="2">
    <source>
        <dbReference type="EMBL" id="WNM57843.1"/>
    </source>
</evidence>
<dbReference type="AlphaFoldDB" id="A0AA96GFF3"/>
<feature type="chain" id="PRO_5041662775" evidence="1">
    <location>
        <begin position="25"/>
        <end position="144"/>
    </location>
</feature>
<keyword evidence="3" id="KW-1185">Reference proteome</keyword>
<accession>A0AA96GFF3</accession>